<accession>A0A1Y5SN65</accession>
<reference evidence="2 3" key="1">
    <citation type="submission" date="2017-03" db="EMBL/GenBank/DDBJ databases">
        <authorList>
            <person name="Afonso C.L."/>
            <person name="Miller P.J."/>
            <person name="Scott M.A."/>
            <person name="Spackman E."/>
            <person name="Goraichik I."/>
            <person name="Dimitrov K.M."/>
            <person name="Suarez D.L."/>
            <person name="Swayne D.E."/>
        </authorList>
    </citation>
    <scope>NUCLEOTIDE SEQUENCE [LARGE SCALE GENOMIC DNA]</scope>
    <source>
        <strain evidence="2 3">CECT 7639</strain>
    </source>
</reference>
<dbReference type="PROSITE" id="PS51186">
    <property type="entry name" value="GNAT"/>
    <property type="match status" value="1"/>
</dbReference>
<dbReference type="EMBL" id="FWFO01000001">
    <property type="protein sequence ID" value="SLN43964.1"/>
    <property type="molecule type" value="Genomic_DNA"/>
</dbReference>
<dbReference type="Pfam" id="PF13508">
    <property type="entry name" value="Acetyltransf_7"/>
    <property type="match status" value="1"/>
</dbReference>
<protein>
    <submittedName>
        <fullName evidence="2">Putative acetyltransferase</fullName>
    </submittedName>
</protein>
<feature type="domain" description="N-acetyltransferase" evidence="1">
    <location>
        <begin position="3"/>
        <end position="141"/>
    </location>
</feature>
<evidence type="ECO:0000313" key="2">
    <source>
        <dbReference type="EMBL" id="SLN43964.1"/>
    </source>
</evidence>
<dbReference type="Proteomes" id="UP000193077">
    <property type="component" value="Unassembled WGS sequence"/>
</dbReference>
<dbReference type="GO" id="GO:0016747">
    <property type="term" value="F:acyltransferase activity, transferring groups other than amino-acyl groups"/>
    <property type="evidence" value="ECO:0007669"/>
    <property type="project" value="InterPro"/>
</dbReference>
<dbReference type="InterPro" id="IPR016181">
    <property type="entry name" value="Acyl_CoA_acyltransferase"/>
</dbReference>
<dbReference type="InterPro" id="IPR000182">
    <property type="entry name" value="GNAT_dom"/>
</dbReference>
<evidence type="ECO:0000313" key="3">
    <source>
        <dbReference type="Proteomes" id="UP000193077"/>
    </source>
</evidence>
<evidence type="ECO:0000259" key="1">
    <source>
        <dbReference type="PROSITE" id="PS51186"/>
    </source>
</evidence>
<name>A0A1Y5SN65_9RHOB</name>
<proteinExistence type="predicted"/>
<organism evidence="2 3">
    <name type="scientific">Falsiruegeria litorea R37</name>
    <dbReference type="NCBI Taxonomy" id="1200284"/>
    <lineage>
        <taxon>Bacteria</taxon>
        <taxon>Pseudomonadati</taxon>
        <taxon>Pseudomonadota</taxon>
        <taxon>Alphaproteobacteria</taxon>
        <taxon>Rhodobacterales</taxon>
        <taxon>Roseobacteraceae</taxon>
        <taxon>Falsiruegeria</taxon>
    </lineage>
</organism>
<keyword evidence="3" id="KW-1185">Reference proteome</keyword>
<dbReference type="SUPFAM" id="SSF55729">
    <property type="entry name" value="Acyl-CoA N-acyltransferases (Nat)"/>
    <property type="match status" value="1"/>
</dbReference>
<dbReference type="OrthoDB" id="9797417at2"/>
<dbReference type="Gene3D" id="3.40.630.30">
    <property type="match status" value="1"/>
</dbReference>
<sequence length="141" mass="15589">MTHPIRLATQDDARACAAIVNGWIDATPWIERIHSAQAIEDMIHAGIPLREFWVVGDPVAGYLSFNVEEGCVMGLYTAAPGSGVGKALLDQVKQGRDRVMLWSHLPNTGAHRFYRREGFAPTGAQRDGDDGLVEIEFAWER</sequence>
<gene>
    <name evidence="2" type="ORF">TRL7639_02314</name>
</gene>
<keyword evidence="2" id="KW-0808">Transferase</keyword>
<dbReference type="AlphaFoldDB" id="A0A1Y5SN65"/>
<dbReference type="RefSeq" id="WP_085795802.1">
    <property type="nucleotide sequence ID" value="NZ_FWFO01000001.1"/>
</dbReference>